<comment type="caution">
    <text evidence="4">The sequence shown here is derived from an EMBL/GenBank/DDBJ whole genome shotgun (WGS) entry which is preliminary data.</text>
</comment>
<keyword evidence="1" id="KW-0227">DNA damage</keyword>
<keyword evidence="5" id="KW-1185">Reference proteome</keyword>
<dbReference type="Proteomes" id="UP001429580">
    <property type="component" value="Unassembled WGS sequence"/>
</dbReference>
<proteinExistence type="predicted"/>
<dbReference type="CDD" id="cd03468">
    <property type="entry name" value="PolY_like"/>
    <property type="match status" value="1"/>
</dbReference>
<evidence type="ECO:0000256" key="1">
    <source>
        <dbReference type="ARBA" id="ARBA00022763"/>
    </source>
</evidence>
<dbReference type="InterPro" id="IPR050356">
    <property type="entry name" value="SulA_CellDiv_inhibitor"/>
</dbReference>
<accession>A0ABX0UVJ7</accession>
<sequence>MSMAFYPPHETLLHGCPPARQRVASVFLPTLGTDRLRRRAGARAEGEAPFATVRSDGGRRLLACVDDRARRCGLAPGMTAVRAHALAPGLALADHDPAADREALETIGRWLLRRYSPVVGIDDGIDGEGEADGLRLDIAGSAHLFGGEVRLVADLAVRLARSGFAARVAVADTAGAAHALARFGSSGTVVVPPGEALAALSGLPVAALRLPPAAVEGLERMGLVRIGQLYGMPRAPLVRRFGEALACCLDRAAGARAEPFTRLDNPELLAVRRRFAEPIADPGQILHQVQSLCARLADRLAAAGAGARRLDLVCGRVDRSHAGLSLGLSAPVRDPRRLSALLQERLALVDPGFGIEDIQLAAPQTEAMAQAQIRLGARGADGTDGRADLAMLVDRLHASGKARLLFRLAARESDLPERSFVRVDALTRPPPGTFAAAGPVRLLAHPEPVSTLALLPDYPPRRFAWRGHTHDVRHADGPERIYGEWWRAADEGDAVRDYFIVEDTAGHRFWLFRAGDGEHGETGPQRWFIHGLFG</sequence>
<dbReference type="Pfam" id="PF20114">
    <property type="entry name" value="DUF6504"/>
    <property type="match status" value="1"/>
</dbReference>
<feature type="domain" description="DUF6504" evidence="3">
    <location>
        <begin position="459"/>
        <end position="529"/>
    </location>
</feature>
<evidence type="ECO:0000259" key="3">
    <source>
        <dbReference type="Pfam" id="PF20114"/>
    </source>
</evidence>
<dbReference type="EMBL" id="JAASQI010000002">
    <property type="protein sequence ID" value="NIJ56981.1"/>
    <property type="molecule type" value="Genomic_DNA"/>
</dbReference>
<organism evidence="4 5">
    <name type="scientific">Pseudochelatococcus lubricantis</name>
    <dbReference type="NCBI Taxonomy" id="1538102"/>
    <lineage>
        <taxon>Bacteria</taxon>
        <taxon>Pseudomonadati</taxon>
        <taxon>Pseudomonadota</taxon>
        <taxon>Alphaproteobacteria</taxon>
        <taxon>Hyphomicrobiales</taxon>
        <taxon>Chelatococcaceae</taxon>
        <taxon>Pseudochelatococcus</taxon>
    </lineage>
</organism>
<dbReference type="Pfam" id="PF11799">
    <property type="entry name" value="IMS_C"/>
    <property type="match status" value="1"/>
</dbReference>
<evidence type="ECO:0000259" key="2">
    <source>
        <dbReference type="Pfam" id="PF11799"/>
    </source>
</evidence>
<dbReference type="PANTHER" id="PTHR35369:SF2">
    <property type="entry name" value="BLR3025 PROTEIN"/>
    <property type="match status" value="1"/>
</dbReference>
<evidence type="ECO:0000313" key="5">
    <source>
        <dbReference type="Proteomes" id="UP001429580"/>
    </source>
</evidence>
<dbReference type="InterPro" id="IPR017961">
    <property type="entry name" value="DNA_pol_Y-fam_little_finger"/>
</dbReference>
<gene>
    <name evidence="4" type="ORF">FHS82_000807</name>
</gene>
<protein>
    <submittedName>
        <fullName evidence="4">Protein ImuB</fullName>
    </submittedName>
</protein>
<evidence type="ECO:0000313" key="4">
    <source>
        <dbReference type="EMBL" id="NIJ56981.1"/>
    </source>
</evidence>
<dbReference type="InterPro" id="IPR045443">
    <property type="entry name" value="DUF6504"/>
</dbReference>
<dbReference type="SUPFAM" id="SSF56672">
    <property type="entry name" value="DNA/RNA polymerases"/>
    <property type="match status" value="1"/>
</dbReference>
<reference evidence="4 5" key="1">
    <citation type="submission" date="2020-03" db="EMBL/GenBank/DDBJ databases">
        <title>Genomic Encyclopedia of Type Strains, Phase IV (KMG-IV): sequencing the most valuable type-strain genomes for metagenomic binning, comparative biology and taxonomic classification.</title>
        <authorList>
            <person name="Goeker M."/>
        </authorList>
    </citation>
    <scope>NUCLEOTIDE SEQUENCE [LARGE SCALE GENOMIC DNA]</scope>
    <source>
        <strain evidence="4 5">DSM 103870</strain>
    </source>
</reference>
<name>A0ABX0UVJ7_9HYPH</name>
<dbReference type="InterPro" id="IPR043502">
    <property type="entry name" value="DNA/RNA_pol_sf"/>
</dbReference>
<dbReference type="PANTHER" id="PTHR35369">
    <property type="entry name" value="BLR3025 PROTEIN-RELATED"/>
    <property type="match status" value="1"/>
</dbReference>
<feature type="domain" description="DNA polymerase Y-family little finger" evidence="2">
    <location>
        <begin position="271"/>
        <end position="372"/>
    </location>
</feature>